<dbReference type="AlphaFoldDB" id="A0AAV4KGP8"/>
<reference evidence="1 2" key="1">
    <citation type="journal article" date="2014" name="Int. J. Syst. Evol. Microbiol.">
        <title>Complete genome sequence of Corynebacterium casei LMG S-19264T (=DSM 44701T), isolated from a smear-ripened cheese.</title>
        <authorList>
            <consortium name="US DOE Joint Genome Institute (JGI-PGF)"/>
            <person name="Walter F."/>
            <person name="Albersmeier A."/>
            <person name="Kalinowski J."/>
            <person name="Ruckert C."/>
        </authorList>
    </citation>
    <scope>NUCLEOTIDE SEQUENCE [LARGE SCALE GENOMIC DNA]</scope>
    <source>
        <strain evidence="1 2">JCM 4205</strain>
    </source>
</reference>
<name>A0AAV4KGP8_9ACTN</name>
<protein>
    <submittedName>
        <fullName evidence="1">Uncharacterized protein</fullName>
    </submittedName>
</protein>
<proteinExistence type="predicted"/>
<organism evidence="1 2">
    <name type="scientific">Streptomyces cinereoruber</name>
    <dbReference type="NCBI Taxonomy" id="67260"/>
    <lineage>
        <taxon>Bacteria</taxon>
        <taxon>Bacillati</taxon>
        <taxon>Actinomycetota</taxon>
        <taxon>Actinomycetes</taxon>
        <taxon>Kitasatosporales</taxon>
        <taxon>Streptomycetaceae</taxon>
        <taxon>Streptomyces</taxon>
    </lineage>
</organism>
<comment type="caution">
    <text evidence="1">The sequence shown here is derived from an EMBL/GenBank/DDBJ whole genome shotgun (WGS) entry which is preliminary data.</text>
</comment>
<evidence type="ECO:0000313" key="1">
    <source>
        <dbReference type="EMBL" id="GGR22275.1"/>
    </source>
</evidence>
<dbReference type="EMBL" id="BMSJ01000004">
    <property type="protein sequence ID" value="GGR22275.1"/>
    <property type="molecule type" value="Genomic_DNA"/>
</dbReference>
<evidence type="ECO:0000313" key="2">
    <source>
        <dbReference type="Proteomes" id="UP000642014"/>
    </source>
</evidence>
<dbReference type="Proteomes" id="UP000642014">
    <property type="component" value="Unassembled WGS sequence"/>
</dbReference>
<accession>A0AAV4KGP8</accession>
<sequence>MSMCLSPRPYGLDPAVPCPAAPRSCVLSLSGRRNVTPGPAPVPVGPNAAAQVDSPYPAVTDCCYRK</sequence>
<gene>
    <name evidence="1" type="ORF">GCM10010497_25410</name>
</gene>